<protein>
    <submittedName>
        <fullName evidence="4">Soluble lytic murein transglycosylase</fullName>
        <ecNumber evidence="4">4.2.2.-</ecNumber>
    </submittedName>
</protein>
<reference evidence="4" key="1">
    <citation type="submission" date="2016-10" db="EMBL/GenBank/DDBJ databases">
        <title>Sequence of Gallionella enrichment culture.</title>
        <authorList>
            <person name="Poehlein A."/>
            <person name="Muehling M."/>
            <person name="Daniel R."/>
        </authorList>
    </citation>
    <scope>NUCLEOTIDE SEQUENCE</scope>
</reference>
<keyword evidence="4" id="KW-0456">Lyase</keyword>
<organism evidence="4">
    <name type="scientific">mine drainage metagenome</name>
    <dbReference type="NCBI Taxonomy" id="410659"/>
    <lineage>
        <taxon>unclassified sequences</taxon>
        <taxon>metagenomes</taxon>
        <taxon>ecological metagenomes</taxon>
    </lineage>
</organism>
<comment type="caution">
    <text evidence="4">The sequence shown here is derived from an EMBL/GenBank/DDBJ whole genome shotgun (WGS) entry which is preliminary data.</text>
</comment>
<dbReference type="AlphaFoldDB" id="A0A1J5PYA3"/>
<dbReference type="GO" id="GO:0000270">
    <property type="term" value="P:peptidoglycan metabolic process"/>
    <property type="evidence" value="ECO:0007669"/>
    <property type="project" value="InterPro"/>
</dbReference>
<dbReference type="Pfam" id="PF01464">
    <property type="entry name" value="SLT"/>
    <property type="match status" value="1"/>
</dbReference>
<dbReference type="Gene3D" id="1.10.1240.20">
    <property type="entry name" value="Lytic transglycosylase, superhelical linker domain"/>
    <property type="match status" value="1"/>
</dbReference>
<proteinExistence type="predicted"/>
<dbReference type="InterPro" id="IPR000189">
    <property type="entry name" value="Transglyc_AS"/>
</dbReference>
<dbReference type="PROSITE" id="PS00922">
    <property type="entry name" value="TRANSGLYCOSYLASE"/>
    <property type="match status" value="1"/>
</dbReference>
<sequence>MHPAVRDPRIVPAAGSRLSRAAFLPLIRIALVAMRRALRGAALGAALLGTVACAAVQTDGSAVSDADAAARAAWDGFQRGDPQAAQQALAESPHGLLAPWFAYWALQPDLQRMTQAQFERFARDYPDTYVLARMRDAWLLELGQRQDWKDFAAVYPQQSAGADRQVECYELQRRFEVDGVDTSAGVLELWNEPGGAGVGCNAAVHTLAQAGRIDQAQIWRRLQDFFRDGRIALARPFAPDLPIGAWQGIDRAAREPMSLVLSALRHGVPRNTMHRQFLVLALLRLGEQDPQQTMQLVDGSLGRLPARERALVAYHAARSAALQWLPDASRWFKQAASMDRDAPVDPTTLDWMLRAALRAQDWATVDDVAQRLIRRDGMRPEWVYWQATAQRQLGHDDVARALYSDVASPWNFYGQLATEALGLKIELPPSAAPPSAQAVAAQRARPEVRRALALYALRIYPPAQQQWSFALRGLDDDSLHAAAQLACEQHAWMLCIDASERMRDKVDWNQRYAMPYRDAIAAASRSSGVSEALLFGLIRQESRFAADIKSWAGAHGLMQLMPQTASWVARKIGLDGYSPADIGHARTNVALGSAYLGMLLRRFDGSQAMAAAGYNAGPGRPARWRDKDPLQLGGAVFTENIPISETRGYVERVLANATIYAARLSGQPQSLQSRLGLAAPDVAAAQPPMP</sequence>
<name>A0A1J5PYA3_9ZZZZ</name>
<evidence type="ECO:0000256" key="1">
    <source>
        <dbReference type="ARBA" id="ARBA00022729"/>
    </source>
</evidence>
<dbReference type="GO" id="GO:0042597">
    <property type="term" value="C:periplasmic space"/>
    <property type="evidence" value="ECO:0007669"/>
    <property type="project" value="InterPro"/>
</dbReference>
<dbReference type="EMBL" id="MLJW01002021">
    <property type="protein sequence ID" value="OIQ75904.1"/>
    <property type="molecule type" value="Genomic_DNA"/>
</dbReference>
<dbReference type="EC" id="4.2.2.-" evidence="4"/>
<dbReference type="Gene3D" id="1.10.530.10">
    <property type="match status" value="1"/>
</dbReference>
<evidence type="ECO:0000313" key="4">
    <source>
        <dbReference type="EMBL" id="OIQ75904.1"/>
    </source>
</evidence>
<dbReference type="GO" id="GO:0004553">
    <property type="term" value="F:hydrolase activity, hydrolyzing O-glycosyl compounds"/>
    <property type="evidence" value="ECO:0007669"/>
    <property type="project" value="InterPro"/>
</dbReference>
<dbReference type="InterPro" id="IPR023346">
    <property type="entry name" value="Lysozyme-like_dom_sf"/>
</dbReference>
<dbReference type="Gene3D" id="1.25.20.10">
    <property type="entry name" value="Bacterial muramidases"/>
    <property type="match status" value="1"/>
</dbReference>
<dbReference type="GO" id="GO:0008933">
    <property type="term" value="F:peptidoglycan lytic transglycosylase activity"/>
    <property type="evidence" value="ECO:0007669"/>
    <property type="project" value="InterPro"/>
</dbReference>
<dbReference type="Pfam" id="PF14718">
    <property type="entry name" value="SLT_L"/>
    <property type="match status" value="1"/>
</dbReference>
<dbReference type="InterPro" id="IPR008258">
    <property type="entry name" value="Transglycosylase_SLT_dom_1"/>
</dbReference>
<dbReference type="SUPFAM" id="SSF48435">
    <property type="entry name" value="Bacterial muramidases"/>
    <property type="match status" value="1"/>
</dbReference>
<feature type="domain" description="Lytic transglycosylase superhelical linker" evidence="3">
    <location>
        <begin position="443"/>
        <end position="498"/>
    </location>
</feature>
<evidence type="ECO:0000259" key="2">
    <source>
        <dbReference type="Pfam" id="PF01464"/>
    </source>
</evidence>
<dbReference type="SUPFAM" id="SSF53955">
    <property type="entry name" value="Lysozyme-like"/>
    <property type="match status" value="1"/>
</dbReference>
<gene>
    <name evidence="4" type="primary">slt_16</name>
    <name evidence="4" type="ORF">GALL_424220</name>
</gene>
<dbReference type="PANTHER" id="PTHR37423:SF5">
    <property type="entry name" value="SOLUBLE LYTIC MUREIN TRANSGLYCOSYLASE"/>
    <property type="match status" value="1"/>
</dbReference>
<dbReference type="InterPro" id="IPR008939">
    <property type="entry name" value="Lytic_TGlycosylase_superhlx_U"/>
</dbReference>
<dbReference type="InterPro" id="IPR037061">
    <property type="entry name" value="Lytic_TGlycoase_superhlx_L_sf"/>
</dbReference>
<keyword evidence="1" id="KW-0732">Signal</keyword>
<dbReference type="InterPro" id="IPR012289">
    <property type="entry name" value="Lytic_TGlycosylase_superhlx_L"/>
</dbReference>
<dbReference type="PANTHER" id="PTHR37423">
    <property type="entry name" value="SOLUBLE LYTIC MUREIN TRANSGLYCOSYLASE-RELATED"/>
    <property type="match status" value="1"/>
</dbReference>
<dbReference type="CDD" id="cd13401">
    <property type="entry name" value="Slt70-like"/>
    <property type="match status" value="1"/>
</dbReference>
<feature type="domain" description="Transglycosylase SLT" evidence="2">
    <location>
        <begin position="519"/>
        <end position="628"/>
    </location>
</feature>
<accession>A0A1J5PYA3</accession>
<evidence type="ECO:0000259" key="3">
    <source>
        <dbReference type="Pfam" id="PF14718"/>
    </source>
</evidence>
<dbReference type="GO" id="GO:0016020">
    <property type="term" value="C:membrane"/>
    <property type="evidence" value="ECO:0007669"/>
    <property type="project" value="InterPro"/>
</dbReference>